<protein>
    <submittedName>
        <fullName evidence="3">Protein CURVATURE THYLAKOID 1D, chloroplastic isoform B</fullName>
    </submittedName>
</protein>
<feature type="transmembrane region" description="Helical" evidence="2">
    <location>
        <begin position="127"/>
        <end position="151"/>
    </location>
</feature>
<sequence length="215" mass="23814">MGLCTVQPITLSKLPNASSFLPKPKPSLPQSYTPSAAHLSRSVCLRNLSPKATSSEEERSSGGSQFFNEKRDGVIILEDVKEDNNKNEFDKTVIEDTKQDLFDDDGQGLSFDLLDKLNFDTDDTGSIVVYGGGALVALWLTSAVIGAIDSIPLVCIKQTSILKIFQTQTQLFHILMFLLINSFPSCWKLWGLHIQCGSLPVTCFSRYLPNFYHFG</sequence>
<keyword evidence="2" id="KW-0812">Transmembrane</keyword>
<evidence type="ECO:0000256" key="2">
    <source>
        <dbReference type="SAM" id="Phobius"/>
    </source>
</evidence>
<dbReference type="AlphaFoldDB" id="A0A445LJA5"/>
<name>A0A445LJA5_GLYSO</name>
<comment type="caution">
    <text evidence="3">The sequence shown here is derived from an EMBL/GenBank/DDBJ whole genome shotgun (WGS) entry which is preliminary data.</text>
</comment>
<dbReference type="PANTHER" id="PTHR33222:SF2">
    <property type="entry name" value="PROTEIN CURVATURE THYLAKOID 1D, CHLOROPLASTIC"/>
    <property type="match status" value="1"/>
</dbReference>
<keyword evidence="4" id="KW-1185">Reference proteome</keyword>
<keyword evidence="2" id="KW-0472">Membrane</keyword>
<feature type="region of interest" description="Disordered" evidence="1">
    <location>
        <begin position="15"/>
        <end position="34"/>
    </location>
</feature>
<keyword evidence="2" id="KW-1133">Transmembrane helix</keyword>
<reference evidence="3 4" key="1">
    <citation type="submission" date="2018-09" db="EMBL/GenBank/DDBJ databases">
        <title>A high-quality reference genome of wild soybean provides a powerful tool to mine soybean genomes.</title>
        <authorList>
            <person name="Xie M."/>
            <person name="Chung C.Y.L."/>
            <person name="Li M.-W."/>
            <person name="Wong F.-L."/>
            <person name="Chan T.-F."/>
            <person name="Lam H.-M."/>
        </authorList>
    </citation>
    <scope>NUCLEOTIDE SEQUENCE [LARGE SCALE GENOMIC DNA]</scope>
    <source>
        <strain evidence="4">cv. W05</strain>
        <tissue evidence="3">Hypocotyl of etiolated seedlings</tissue>
    </source>
</reference>
<proteinExistence type="predicted"/>
<gene>
    <name evidence="3" type="ORF">D0Y65_002918</name>
</gene>
<evidence type="ECO:0000313" key="4">
    <source>
        <dbReference type="Proteomes" id="UP000289340"/>
    </source>
</evidence>
<dbReference type="GO" id="GO:0009535">
    <property type="term" value="C:chloroplast thylakoid membrane"/>
    <property type="evidence" value="ECO:0007669"/>
    <property type="project" value="TreeGrafter"/>
</dbReference>
<dbReference type="PANTHER" id="PTHR33222">
    <property type="match status" value="1"/>
</dbReference>
<evidence type="ECO:0000256" key="1">
    <source>
        <dbReference type="SAM" id="MobiDB-lite"/>
    </source>
</evidence>
<dbReference type="InterPro" id="IPR033344">
    <property type="entry name" value="CURT1"/>
</dbReference>
<evidence type="ECO:0000313" key="3">
    <source>
        <dbReference type="EMBL" id="RZC23336.1"/>
    </source>
</evidence>
<dbReference type="Proteomes" id="UP000289340">
    <property type="component" value="Chromosome 2"/>
</dbReference>
<organism evidence="3 4">
    <name type="scientific">Glycine soja</name>
    <name type="common">Wild soybean</name>
    <dbReference type="NCBI Taxonomy" id="3848"/>
    <lineage>
        <taxon>Eukaryota</taxon>
        <taxon>Viridiplantae</taxon>
        <taxon>Streptophyta</taxon>
        <taxon>Embryophyta</taxon>
        <taxon>Tracheophyta</taxon>
        <taxon>Spermatophyta</taxon>
        <taxon>Magnoliopsida</taxon>
        <taxon>eudicotyledons</taxon>
        <taxon>Gunneridae</taxon>
        <taxon>Pentapetalae</taxon>
        <taxon>rosids</taxon>
        <taxon>fabids</taxon>
        <taxon>Fabales</taxon>
        <taxon>Fabaceae</taxon>
        <taxon>Papilionoideae</taxon>
        <taxon>50 kb inversion clade</taxon>
        <taxon>NPAAA clade</taxon>
        <taxon>indigoferoid/millettioid clade</taxon>
        <taxon>Phaseoleae</taxon>
        <taxon>Glycine</taxon>
        <taxon>Glycine subgen. Soja</taxon>
    </lineage>
</organism>
<dbReference type="EMBL" id="QZWG01000002">
    <property type="protein sequence ID" value="RZC23336.1"/>
    <property type="molecule type" value="Genomic_DNA"/>
</dbReference>
<accession>A0A445LJA5</accession>